<sequence>MKVDDWNFGRWLFVNRRVIQFLLFTDEATSTREDINNTRNSHQWSEENPHAIVEIHFQESFSVVCYDRQSVVLPHRFTGSRYLYFLQNELPALLEEIPLAKSMGIFFQYDGAPAHCSRHVIHHLNPSSFPGRWLCKYGHCLRSLLHAVRDHTVRPADSHTALSDELDPVAASTESAPDHHRKIREHQAKTRSISLHDGFSSRGYPKFVGEKWTTDFAWILNFNYYRKEDDSANPTDKPFPLSQTTRKRKDRADRVRGDL</sequence>
<evidence type="ECO:0000256" key="1">
    <source>
        <dbReference type="SAM" id="MobiDB-lite"/>
    </source>
</evidence>
<gene>
    <name evidence="2" type="ORF">ANN_00075</name>
</gene>
<dbReference type="Proteomes" id="UP001148838">
    <property type="component" value="Unassembled WGS sequence"/>
</dbReference>
<organism evidence="2 3">
    <name type="scientific">Periplaneta americana</name>
    <name type="common">American cockroach</name>
    <name type="synonym">Blatta americana</name>
    <dbReference type="NCBI Taxonomy" id="6978"/>
    <lineage>
        <taxon>Eukaryota</taxon>
        <taxon>Metazoa</taxon>
        <taxon>Ecdysozoa</taxon>
        <taxon>Arthropoda</taxon>
        <taxon>Hexapoda</taxon>
        <taxon>Insecta</taxon>
        <taxon>Pterygota</taxon>
        <taxon>Neoptera</taxon>
        <taxon>Polyneoptera</taxon>
        <taxon>Dictyoptera</taxon>
        <taxon>Blattodea</taxon>
        <taxon>Blattoidea</taxon>
        <taxon>Blattidae</taxon>
        <taxon>Blattinae</taxon>
        <taxon>Periplaneta</taxon>
    </lineage>
</organism>
<dbReference type="Gene3D" id="3.30.420.10">
    <property type="entry name" value="Ribonuclease H-like superfamily/Ribonuclease H"/>
    <property type="match status" value="1"/>
</dbReference>
<evidence type="ECO:0008006" key="4">
    <source>
        <dbReference type="Google" id="ProtNLM"/>
    </source>
</evidence>
<protein>
    <recommendedName>
        <fullName evidence="4">Transposase</fullName>
    </recommendedName>
</protein>
<dbReference type="EMBL" id="JAJSOF020000003">
    <property type="protein sequence ID" value="KAJ4448685.1"/>
    <property type="molecule type" value="Genomic_DNA"/>
</dbReference>
<name>A0ABQ8TSI9_PERAM</name>
<dbReference type="PANTHER" id="PTHR47326">
    <property type="entry name" value="TRANSPOSABLE ELEMENT TC3 TRANSPOSASE-LIKE PROTEIN"/>
    <property type="match status" value="1"/>
</dbReference>
<evidence type="ECO:0000313" key="3">
    <source>
        <dbReference type="Proteomes" id="UP001148838"/>
    </source>
</evidence>
<feature type="region of interest" description="Disordered" evidence="1">
    <location>
        <begin position="159"/>
        <end position="187"/>
    </location>
</feature>
<evidence type="ECO:0000313" key="2">
    <source>
        <dbReference type="EMBL" id="KAJ4448685.1"/>
    </source>
</evidence>
<accession>A0ABQ8TSI9</accession>
<dbReference type="InterPro" id="IPR036397">
    <property type="entry name" value="RNaseH_sf"/>
</dbReference>
<dbReference type="PANTHER" id="PTHR47326:SF1">
    <property type="entry name" value="HTH PSQ-TYPE DOMAIN-CONTAINING PROTEIN"/>
    <property type="match status" value="1"/>
</dbReference>
<keyword evidence="3" id="KW-1185">Reference proteome</keyword>
<proteinExistence type="predicted"/>
<feature type="compositionally biased region" description="Basic and acidic residues" evidence="1">
    <location>
        <begin position="250"/>
        <end position="259"/>
    </location>
</feature>
<reference evidence="2 3" key="1">
    <citation type="journal article" date="2022" name="Allergy">
        <title>Genome assembly and annotation of Periplaneta americana reveal a comprehensive cockroach allergen profile.</title>
        <authorList>
            <person name="Wang L."/>
            <person name="Xiong Q."/>
            <person name="Saelim N."/>
            <person name="Wang L."/>
            <person name="Nong W."/>
            <person name="Wan A.T."/>
            <person name="Shi M."/>
            <person name="Liu X."/>
            <person name="Cao Q."/>
            <person name="Hui J.H.L."/>
            <person name="Sookrung N."/>
            <person name="Leung T.F."/>
            <person name="Tungtrongchitr A."/>
            <person name="Tsui S.K.W."/>
        </authorList>
    </citation>
    <scope>NUCLEOTIDE SEQUENCE [LARGE SCALE GENOMIC DNA]</scope>
    <source>
        <strain evidence="2">PWHHKU_190912</strain>
    </source>
</reference>
<feature type="region of interest" description="Disordered" evidence="1">
    <location>
        <begin position="228"/>
        <end position="259"/>
    </location>
</feature>
<comment type="caution">
    <text evidence="2">The sequence shown here is derived from an EMBL/GenBank/DDBJ whole genome shotgun (WGS) entry which is preliminary data.</text>
</comment>